<dbReference type="OrthoDB" id="1682334at2"/>
<name>A0A1J5NSC9_NEOTH</name>
<dbReference type="InterPro" id="IPR024307">
    <property type="entry name" value="YmaF"/>
</dbReference>
<dbReference type="Pfam" id="PF12788">
    <property type="entry name" value="YmaF"/>
    <property type="match status" value="1"/>
</dbReference>
<protein>
    <submittedName>
        <fullName evidence="1">YmaF family protein</fullName>
    </submittedName>
</protein>
<organism evidence="1 2">
    <name type="scientific">Neomoorella thermoacetica</name>
    <name type="common">Clostridium thermoaceticum</name>
    <dbReference type="NCBI Taxonomy" id="1525"/>
    <lineage>
        <taxon>Bacteria</taxon>
        <taxon>Bacillati</taxon>
        <taxon>Bacillota</taxon>
        <taxon>Clostridia</taxon>
        <taxon>Neomoorellales</taxon>
        <taxon>Neomoorellaceae</taxon>
        <taxon>Neomoorella</taxon>
    </lineage>
</organism>
<gene>
    <name evidence="1" type="ORF">MOTE_02160</name>
</gene>
<comment type="caution">
    <text evidence="1">The sequence shown here is derived from an EMBL/GenBank/DDBJ whole genome shotgun (WGS) entry which is preliminary data.</text>
</comment>
<dbReference type="Proteomes" id="UP000182811">
    <property type="component" value="Unassembled WGS sequence"/>
</dbReference>
<evidence type="ECO:0000313" key="2">
    <source>
        <dbReference type="Proteomes" id="UP000182811"/>
    </source>
</evidence>
<dbReference type="EMBL" id="MDDC01000002">
    <property type="protein sequence ID" value="OIQ61144.1"/>
    <property type="molecule type" value="Genomic_DNA"/>
</dbReference>
<dbReference type="AlphaFoldDB" id="A0A1J5NSC9"/>
<accession>A0A1J5NSC9</accession>
<proteinExistence type="predicted"/>
<sequence length="77" mass="8602">MYPGVTGLPRPVNNSHDHILHGITTFDYGHTHSYYAITGPAIDLPGGMHTHYVYFETNEVDGHRHRVQDFVIPAAMG</sequence>
<evidence type="ECO:0000313" key="1">
    <source>
        <dbReference type="EMBL" id="OIQ61144.1"/>
    </source>
</evidence>
<reference evidence="1 2" key="1">
    <citation type="submission" date="2016-08" db="EMBL/GenBank/DDBJ databases">
        <title>Genome-based comparison of Moorella thermoacetic strains.</title>
        <authorList>
            <person name="Poehlein A."/>
            <person name="Bengelsdorf F.R."/>
            <person name="Esser C."/>
            <person name="Duerre P."/>
            <person name="Daniel R."/>
        </authorList>
    </citation>
    <scope>NUCLEOTIDE SEQUENCE [LARGE SCALE GENOMIC DNA]</scope>
    <source>
        <strain evidence="1 2">DSM 21394</strain>
    </source>
</reference>